<gene>
    <name evidence="1" type="ORF">PHISCL_02395</name>
</gene>
<dbReference type="InterPro" id="IPR051604">
    <property type="entry name" value="Ergot_Alk_Oxidoreductase"/>
</dbReference>
<reference evidence="2" key="1">
    <citation type="submission" date="2017-02" db="EMBL/GenBank/DDBJ databases">
        <authorList>
            <person name="Tafer H."/>
            <person name="Lopandic K."/>
        </authorList>
    </citation>
    <scope>NUCLEOTIDE SEQUENCE [LARGE SCALE GENOMIC DNA]</scope>
    <source>
        <strain evidence="2">CBS 366.77</strain>
    </source>
</reference>
<dbReference type="PANTHER" id="PTHR43162">
    <property type="match status" value="1"/>
</dbReference>
<dbReference type="Gene3D" id="3.90.25.10">
    <property type="entry name" value="UDP-galactose 4-epimerase, domain 1"/>
    <property type="match status" value="1"/>
</dbReference>
<dbReference type="InterPro" id="IPR036291">
    <property type="entry name" value="NAD(P)-bd_dom_sf"/>
</dbReference>
<evidence type="ECO:0000313" key="2">
    <source>
        <dbReference type="Proteomes" id="UP000266188"/>
    </source>
</evidence>
<name>A0A3A3A5J4_9EURO</name>
<dbReference type="Proteomes" id="UP000266188">
    <property type="component" value="Unassembled WGS sequence"/>
</dbReference>
<organism evidence="1 2">
    <name type="scientific">Aspergillus sclerotialis</name>
    <dbReference type="NCBI Taxonomy" id="2070753"/>
    <lineage>
        <taxon>Eukaryota</taxon>
        <taxon>Fungi</taxon>
        <taxon>Dikarya</taxon>
        <taxon>Ascomycota</taxon>
        <taxon>Pezizomycotina</taxon>
        <taxon>Eurotiomycetes</taxon>
        <taxon>Eurotiomycetidae</taxon>
        <taxon>Eurotiales</taxon>
        <taxon>Aspergillaceae</taxon>
        <taxon>Aspergillus</taxon>
        <taxon>Aspergillus subgen. Polypaecilum</taxon>
    </lineage>
</organism>
<protein>
    <recommendedName>
        <fullName evidence="3">NAD(P)-binding domain-containing protein</fullName>
    </recommendedName>
</protein>
<dbReference type="Gene3D" id="3.40.50.720">
    <property type="entry name" value="NAD(P)-binding Rossmann-like Domain"/>
    <property type="match status" value="1"/>
</dbReference>
<proteinExistence type="predicted"/>
<dbReference type="AlphaFoldDB" id="A0A3A3A5J4"/>
<keyword evidence="2" id="KW-1185">Reference proteome</keyword>
<dbReference type="PANTHER" id="PTHR43162:SF1">
    <property type="entry name" value="PRESTALK A DIFFERENTIATION PROTEIN A"/>
    <property type="match status" value="1"/>
</dbReference>
<accession>A0A3A3A5J4</accession>
<evidence type="ECO:0000313" key="1">
    <source>
        <dbReference type="EMBL" id="RJE25245.1"/>
    </source>
</evidence>
<dbReference type="EMBL" id="MVGC01000053">
    <property type="protein sequence ID" value="RJE25245.1"/>
    <property type="molecule type" value="Genomic_DNA"/>
</dbReference>
<comment type="caution">
    <text evidence="1">The sequence shown here is derived from an EMBL/GenBank/DDBJ whole genome shotgun (WGS) entry which is preliminary data.</text>
</comment>
<dbReference type="SUPFAM" id="SSF51735">
    <property type="entry name" value="NAD(P)-binding Rossmann-fold domains"/>
    <property type="match status" value="1"/>
</dbReference>
<dbReference type="OrthoDB" id="419598at2759"/>
<sequence length="301" mass="33290">MPDHITVVPASTRTGRETIRALLASESKPCVRGIYRDTSKAPTDFIANPNFQAAPGDISTGNFLDFSRSDAVFYVPPGIYDGTDQGEWAARIAKNVKNSLRDAPNVKKLVLLSALGCQHEHGIGLIRLNHISETILKDAAPEVVIIRPAWFQEEFASWLDMAQSHPPVIHSWITPLDYKVPLVSIKDVGECCAKNLLTETTNPNLHILKVFGPRMYSALDIKYAVDTVIGKEVELKGIEKGQLAAYFANQIPERYLQKYVDLATAFLPGGIGAGDLVYDKFTYKGQREIVDTLYQLYGKPA</sequence>
<evidence type="ECO:0008006" key="3">
    <source>
        <dbReference type="Google" id="ProtNLM"/>
    </source>
</evidence>